<name>A0A0E9WUN7_ANGAN</name>
<dbReference type="AlphaFoldDB" id="A0A0E9WUN7"/>
<accession>A0A0E9WUN7</accession>
<dbReference type="EMBL" id="GBXM01014611">
    <property type="protein sequence ID" value="JAH93966.1"/>
    <property type="molecule type" value="Transcribed_RNA"/>
</dbReference>
<proteinExistence type="predicted"/>
<protein>
    <submittedName>
        <fullName evidence="1">Uncharacterized protein</fullName>
    </submittedName>
</protein>
<organism evidence="1">
    <name type="scientific">Anguilla anguilla</name>
    <name type="common">European freshwater eel</name>
    <name type="synonym">Muraena anguilla</name>
    <dbReference type="NCBI Taxonomy" id="7936"/>
    <lineage>
        <taxon>Eukaryota</taxon>
        <taxon>Metazoa</taxon>
        <taxon>Chordata</taxon>
        <taxon>Craniata</taxon>
        <taxon>Vertebrata</taxon>
        <taxon>Euteleostomi</taxon>
        <taxon>Actinopterygii</taxon>
        <taxon>Neopterygii</taxon>
        <taxon>Teleostei</taxon>
        <taxon>Anguilliformes</taxon>
        <taxon>Anguillidae</taxon>
        <taxon>Anguilla</taxon>
    </lineage>
</organism>
<reference evidence="1" key="2">
    <citation type="journal article" date="2015" name="Fish Shellfish Immunol.">
        <title>Early steps in the European eel (Anguilla anguilla)-Vibrio vulnificus interaction in the gills: Role of the RtxA13 toxin.</title>
        <authorList>
            <person name="Callol A."/>
            <person name="Pajuelo D."/>
            <person name="Ebbesson L."/>
            <person name="Teles M."/>
            <person name="MacKenzie S."/>
            <person name="Amaro C."/>
        </authorList>
    </citation>
    <scope>NUCLEOTIDE SEQUENCE</scope>
</reference>
<evidence type="ECO:0000313" key="1">
    <source>
        <dbReference type="EMBL" id="JAH93966.1"/>
    </source>
</evidence>
<reference evidence="1" key="1">
    <citation type="submission" date="2014-11" db="EMBL/GenBank/DDBJ databases">
        <authorList>
            <person name="Amaro Gonzalez C."/>
        </authorList>
    </citation>
    <scope>NUCLEOTIDE SEQUENCE</scope>
</reference>
<sequence length="59" mass="6643">MYFFIEPHRVPGPKFGNLALGAAQCVIYINVQGYSAQILPPYMTAYLLFISNINYGTRV</sequence>